<keyword evidence="2" id="KW-0695">RNA-directed DNA polymerase</keyword>
<name>A0ABM8V262_THEXY</name>
<dbReference type="GO" id="GO:0003964">
    <property type="term" value="F:RNA-directed DNA polymerase activity"/>
    <property type="evidence" value="ECO:0007669"/>
    <property type="project" value="UniProtKB-KW"/>
</dbReference>
<keyword evidence="3" id="KW-1185">Reference proteome</keyword>
<protein>
    <submittedName>
        <fullName evidence="2">RNA-directed DNA polymerase (Reverse transcriptase), Group II intron-encoding maturase</fullName>
    </submittedName>
</protein>
<sequence length="141" mass="16952">MPQYARHRRHLYGESPEWGLASAVDRPWKRRFLGFSFLPDREATIRLAPKTVERFKSRIRELTSGTRPVSMDQRIRELNQYMVGWIGHFRLASAKTHCTTFDQWIRRRLRMCLWKQWKRVRTRQRVTPGVECAGILRPYHG</sequence>
<organism evidence="2 3">
    <name type="scientific">Thermobacillus xylanilyticus</name>
    <dbReference type="NCBI Taxonomy" id="76633"/>
    <lineage>
        <taxon>Bacteria</taxon>
        <taxon>Bacillati</taxon>
        <taxon>Bacillota</taxon>
        <taxon>Bacilli</taxon>
        <taxon>Bacillales</taxon>
        <taxon>Paenibacillaceae</taxon>
        <taxon>Thermobacillus</taxon>
    </lineage>
</organism>
<evidence type="ECO:0000313" key="3">
    <source>
        <dbReference type="Proteomes" id="UP000681526"/>
    </source>
</evidence>
<proteinExistence type="predicted"/>
<reference evidence="2 3" key="1">
    <citation type="submission" date="2021-04" db="EMBL/GenBank/DDBJ databases">
        <authorList>
            <person name="Rakotoarivonina H."/>
        </authorList>
    </citation>
    <scope>NUCLEOTIDE SEQUENCE [LARGE SCALE GENOMIC DNA]</scope>
    <source>
        <strain evidence="2 3">XE</strain>
    </source>
</reference>
<comment type="caution">
    <text evidence="2">The sequence shown here is derived from an EMBL/GenBank/DDBJ whole genome shotgun (WGS) entry which is preliminary data.</text>
</comment>
<keyword evidence="2" id="KW-0808">Transferase</keyword>
<dbReference type="Pfam" id="PF08388">
    <property type="entry name" value="GIIM"/>
    <property type="match status" value="1"/>
</dbReference>
<evidence type="ECO:0000259" key="1">
    <source>
        <dbReference type="Pfam" id="PF08388"/>
    </source>
</evidence>
<feature type="domain" description="Group II intron maturase-specific" evidence="1">
    <location>
        <begin position="52"/>
        <end position="125"/>
    </location>
</feature>
<evidence type="ECO:0000313" key="2">
    <source>
        <dbReference type="EMBL" id="CAG5082515.1"/>
    </source>
</evidence>
<dbReference type="Proteomes" id="UP000681526">
    <property type="component" value="Unassembled WGS sequence"/>
</dbReference>
<keyword evidence="2" id="KW-0548">Nucleotidyltransferase</keyword>
<gene>
    <name evidence="2" type="primary">txxe 911</name>
    <name evidence="2" type="ORF">TXXE_06035</name>
</gene>
<dbReference type="EMBL" id="CAJRAY010000026">
    <property type="protein sequence ID" value="CAG5082515.1"/>
    <property type="molecule type" value="Genomic_DNA"/>
</dbReference>
<dbReference type="InterPro" id="IPR013597">
    <property type="entry name" value="Mat_intron_G2"/>
</dbReference>
<accession>A0ABM8V262</accession>